<dbReference type="AlphaFoldDB" id="A0A3D4V8E4"/>
<keyword evidence="3 8" id="KW-1134">Transmembrane beta strand</keyword>
<dbReference type="PROSITE" id="PS52016">
    <property type="entry name" value="TONB_DEPENDENT_REC_3"/>
    <property type="match status" value="1"/>
</dbReference>
<evidence type="ECO:0000256" key="9">
    <source>
        <dbReference type="RuleBase" id="RU003357"/>
    </source>
</evidence>
<gene>
    <name evidence="14" type="ORF">DGD08_09440</name>
</gene>
<dbReference type="InterPro" id="IPR023996">
    <property type="entry name" value="TonB-dep_OMP_SusC/RagA"/>
</dbReference>
<evidence type="ECO:0000256" key="10">
    <source>
        <dbReference type="SAM" id="MobiDB-lite"/>
    </source>
</evidence>
<protein>
    <submittedName>
        <fullName evidence="14">SusC/RagA family TonB-linked outer membrane protein</fullName>
    </submittedName>
</protein>
<evidence type="ECO:0000256" key="5">
    <source>
        <dbReference type="ARBA" id="ARBA00023077"/>
    </source>
</evidence>
<keyword evidence="2 8" id="KW-0813">Transport</keyword>
<evidence type="ECO:0000256" key="6">
    <source>
        <dbReference type="ARBA" id="ARBA00023136"/>
    </source>
</evidence>
<evidence type="ECO:0000256" key="7">
    <source>
        <dbReference type="ARBA" id="ARBA00023237"/>
    </source>
</evidence>
<feature type="region of interest" description="Disordered" evidence="10">
    <location>
        <begin position="207"/>
        <end position="227"/>
    </location>
</feature>
<feature type="domain" description="TonB-dependent receptor-like beta-barrel" evidence="12">
    <location>
        <begin position="447"/>
        <end position="880"/>
    </location>
</feature>
<dbReference type="Gene3D" id="2.40.170.20">
    <property type="entry name" value="TonB-dependent receptor, beta-barrel domain"/>
    <property type="match status" value="1"/>
</dbReference>
<sequence length="1040" mass="112384">MLHSWRPVLALAGLLALAGAPAQAQQSSVGSLSVTVTDAANQRPVEAARVFVVGTSFGGQTSTEGKLALRNLPAGEHTIRVLRVGYTELSRRVTIAAGQVATVDVALATAAVNLAAVVTTATGEQRRVEIGNATANIDASKVTEAAAVSNVSDLLNSRAPGVQVTSGSQTGTGARIRVRGTNSVSLSNEPIWIIDGVRMTSDRGSFTTATGSGTTTGGNNPSRTGDLNPEEIESIEIVKGPSAATLYGTDAANGVILVTTKKGRAGAPRWTIYGENGTVFDKNWYPTAYSLWGKRTGQTVSARDFCNLQRVGLGQCSVDSVSTLNIFDEKDLTPVGTGNRRQIGLQVAGGSESVRYFMSGEDELEVGVLELPEFERNRMNAEGSKIYRWTDRPNQLGKRSLRSNVNATFSPKLDIGMTGSFMNINQRYSLESNATAGLGSHVFGGPGTRNNGTVSGLPGVPLNGYRGWTPGLMWQELTAQEVNRFIWSSQANYRPTSWLSTRATIGNDWSGENNENLLRRGEGPPLSATTRLGARGLVRRQINTLSADVGATAQYGFLGFQQKTTVGAQYIGYKNTRANTGSQQLAPGGITVDAGKILTVSEATTDQRTFGAFIEQSLAWQDRLFLTAAVRSDQNSAFGTNFQSILYPKASMSYLVSEEDWWKAPSFVNSMRLRYAYGQSGVQPGPNDAPRYYSAGTTNLNGVDEPIIEQAALGNPDLKPERSAEHEMGFEAQLFGSRVTFDYTYYSKITTDALIQAVLPPSYGTVANQYRNLGSVKNAGMELGITAQLVQKNALGWDINLAVAGNDNKVVSLGNTPPQIGTSSRTVAGYPVQGLWAAPITGWEDKNGDGLLTYYADAARNEVFVANDTIFRGYATPRYNTTLTNGIDLFNRKLRLQTMLDWRSGSRWYNNTERIRCTRPNCNGRLNTGASFEEQAMNIAANEHSQRTLDGFFQPGSFVRLREASAQYTFSPEVTRKLIRGRSLSLILTARNLALWTKYRGSDPESGFNTTATNNASDAPSEFQTIAPPSFFIMRVNIGY</sequence>
<evidence type="ECO:0000259" key="13">
    <source>
        <dbReference type="Pfam" id="PF07715"/>
    </source>
</evidence>
<dbReference type="NCBIfam" id="TIGR04056">
    <property type="entry name" value="OMP_RagA_SusC"/>
    <property type="match status" value="1"/>
</dbReference>
<dbReference type="InterPro" id="IPR023997">
    <property type="entry name" value="TonB-dep_OMP_SusC/RagA_CS"/>
</dbReference>
<dbReference type="Pfam" id="PF13715">
    <property type="entry name" value="CarbopepD_reg_2"/>
    <property type="match status" value="1"/>
</dbReference>
<feature type="domain" description="TonB-dependent receptor plug" evidence="13">
    <location>
        <begin position="133"/>
        <end position="255"/>
    </location>
</feature>
<keyword evidence="5 9" id="KW-0798">TonB box</keyword>
<dbReference type="SUPFAM" id="SSF49452">
    <property type="entry name" value="Starch-binding domain-like"/>
    <property type="match status" value="1"/>
</dbReference>
<dbReference type="Pfam" id="PF00593">
    <property type="entry name" value="TonB_dep_Rec_b-barrel"/>
    <property type="match status" value="1"/>
</dbReference>
<dbReference type="Proteomes" id="UP000264071">
    <property type="component" value="Unassembled WGS sequence"/>
</dbReference>
<evidence type="ECO:0000256" key="3">
    <source>
        <dbReference type="ARBA" id="ARBA00022452"/>
    </source>
</evidence>
<evidence type="ECO:0000256" key="4">
    <source>
        <dbReference type="ARBA" id="ARBA00022692"/>
    </source>
</evidence>
<keyword evidence="4 8" id="KW-0812">Transmembrane</keyword>
<evidence type="ECO:0000256" key="1">
    <source>
        <dbReference type="ARBA" id="ARBA00004571"/>
    </source>
</evidence>
<dbReference type="InterPro" id="IPR000531">
    <property type="entry name" value="Beta-barrel_TonB"/>
</dbReference>
<reference evidence="14 15" key="1">
    <citation type="journal article" date="2018" name="Nat. Biotechnol.">
        <title>A standardized bacterial taxonomy based on genome phylogeny substantially revises the tree of life.</title>
        <authorList>
            <person name="Parks D.H."/>
            <person name="Chuvochina M."/>
            <person name="Waite D.W."/>
            <person name="Rinke C."/>
            <person name="Skarshewski A."/>
            <person name="Chaumeil P.A."/>
            <person name="Hugenholtz P."/>
        </authorList>
    </citation>
    <scope>NUCLEOTIDE SEQUENCE [LARGE SCALE GENOMIC DNA]</scope>
    <source>
        <strain evidence="14">UBA8844</strain>
    </source>
</reference>
<dbReference type="InterPro" id="IPR012910">
    <property type="entry name" value="Plug_dom"/>
</dbReference>
<evidence type="ECO:0000313" key="14">
    <source>
        <dbReference type="EMBL" id="HCT57419.1"/>
    </source>
</evidence>
<comment type="similarity">
    <text evidence="8 9">Belongs to the TonB-dependent receptor family.</text>
</comment>
<dbReference type="GO" id="GO:0030246">
    <property type="term" value="F:carbohydrate binding"/>
    <property type="evidence" value="ECO:0007669"/>
    <property type="project" value="InterPro"/>
</dbReference>
<accession>A0A3D4V8E4</accession>
<dbReference type="Gene3D" id="2.60.40.1120">
    <property type="entry name" value="Carboxypeptidase-like, regulatory domain"/>
    <property type="match status" value="1"/>
</dbReference>
<dbReference type="OMA" id="SLAWKNM"/>
<keyword evidence="11" id="KW-0732">Signal</keyword>
<dbReference type="EMBL" id="DPIY01000009">
    <property type="protein sequence ID" value="HCT57419.1"/>
    <property type="molecule type" value="Genomic_DNA"/>
</dbReference>
<dbReference type="InterPro" id="IPR013784">
    <property type="entry name" value="Carb-bd-like_fold"/>
</dbReference>
<comment type="caution">
    <text evidence="14">The sequence shown here is derived from an EMBL/GenBank/DDBJ whole genome shotgun (WGS) entry which is preliminary data.</text>
</comment>
<evidence type="ECO:0000259" key="12">
    <source>
        <dbReference type="Pfam" id="PF00593"/>
    </source>
</evidence>
<proteinExistence type="inferred from homology"/>
<dbReference type="NCBIfam" id="TIGR04057">
    <property type="entry name" value="SusC_RagA_signa"/>
    <property type="match status" value="1"/>
</dbReference>
<dbReference type="InterPro" id="IPR039426">
    <property type="entry name" value="TonB-dep_rcpt-like"/>
</dbReference>
<dbReference type="Pfam" id="PF07715">
    <property type="entry name" value="Plug"/>
    <property type="match status" value="1"/>
</dbReference>
<evidence type="ECO:0000256" key="2">
    <source>
        <dbReference type="ARBA" id="ARBA00022448"/>
    </source>
</evidence>
<name>A0A3D4V8E4_9BACT</name>
<dbReference type="InterPro" id="IPR036942">
    <property type="entry name" value="Beta-barrel_TonB_sf"/>
</dbReference>
<feature type="signal peptide" evidence="11">
    <location>
        <begin position="1"/>
        <end position="24"/>
    </location>
</feature>
<dbReference type="SUPFAM" id="SSF56935">
    <property type="entry name" value="Porins"/>
    <property type="match status" value="1"/>
</dbReference>
<evidence type="ECO:0000256" key="8">
    <source>
        <dbReference type="PROSITE-ProRule" id="PRU01360"/>
    </source>
</evidence>
<keyword evidence="6 8" id="KW-0472">Membrane</keyword>
<evidence type="ECO:0000313" key="15">
    <source>
        <dbReference type="Proteomes" id="UP000264071"/>
    </source>
</evidence>
<organism evidence="14 15">
    <name type="scientific">Gemmatimonas aurantiaca</name>
    <dbReference type="NCBI Taxonomy" id="173480"/>
    <lineage>
        <taxon>Bacteria</taxon>
        <taxon>Pseudomonadati</taxon>
        <taxon>Gemmatimonadota</taxon>
        <taxon>Gemmatimonadia</taxon>
        <taxon>Gemmatimonadales</taxon>
        <taxon>Gemmatimonadaceae</taxon>
        <taxon>Gemmatimonas</taxon>
    </lineage>
</organism>
<comment type="subcellular location">
    <subcellularLocation>
        <location evidence="1 8">Cell outer membrane</location>
        <topology evidence="1 8">Multi-pass membrane protein</topology>
    </subcellularLocation>
</comment>
<dbReference type="InterPro" id="IPR037066">
    <property type="entry name" value="Plug_dom_sf"/>
</dbReference>
<feature type="chain" id="PRO_5017603574" evidence="11">
    <location>
        <begin position="25"/>
        <end position="1040"/>
    </location>
</feature>
<dbReference type="Gene3D" id="2.170.130.10">
    <property type="entry name" value="TonB-dependent receptor, plug domain"/>
    <property type="match status" value="1"/>
</dbReference>
<dbReference type="GO" id="GO:0009279">
    <property type="term" value="C:cell outer membrane"/>
    <property type="evidence" value="ECO:0007669"/>
    <property type="project" value="UniProtKB-SubCell"/>
</dbReference>
<keyword evidence="7 8" id="KW-0998">Cell outer membrane</keyword>
<feature type="compositionally biased region" description="Low complexity" evidence="10">
    <location>
        <begin position="207"/>
        <end position="225"/>
    </location>
</feature>
<evidence type="ECO:0000256" key="11">
    <source>
        <dbReference type="SAM" id="SignalP"/>
    </source>
</evidence>